<keyword evidence="4" id="KW-1185">Reference proteome</keyword>
<dbReference type="InterPro" id="IPR037523">
    <property type="entry name" value="VOC_core"/>
</dbReference>
<sequence>MSSSTFSIDTYSHTGIVVRSLDKSLHFWHNCLGLPIQRRGTLTGPNVGIIAGAPAGSTIHVAHILLPIPGAAADALVPTLELLEYEIPAEAEGKKEHTRVPEAWSIGAVHVAVVVKGLDGVVEKVREEGWAVVSGVGKIGEDVDERVRGWRICYLRGPDGEIVELMEPPGESE</sequence>
<comment type="caution">
    <text evidence="3">The sequence shown here is derived from an EMBL/GenBank/DDBJ whole genome shotgun (WGS) entry which is preliminary data.</text>
</comment>
<dbReference type="SUPFAM" id="SSF54593">
    <property type="entry name" value="Glyoxalase/Bleomycin resistance protein/Dihydroxybiphenyl dioxygenase"/>
    <property type="match status" value="1"/>
</dbReference>
<evidence type="ECO:0000313" key="4">
    <source>
        <dbReference type="Proteomes" id="UP000325902"/>
    </source>
</evidence>
<dbReference type="InterPro" id="IPR029068">
    <property type="entry name" value="Glyas_Bleomycin-R_OHBP_Dase"/>
</dbReference>
<dbReference type="InterPro" id="IPR004360">
    <property type="entry name" value="Glyas_Fos-R_dOase_dom"/>
</dbReference>
<dbReference type="Proteomes" id="UP000325902">
    <property type="component" value="Unassembled WGS sequence"/>
</dbReference>
<dbReference type="PROSITE" id="PS51819">
    <property type="entry name" value="VOC"/>
    <property type="match status" value="1"/>
</dbReference>
<dbReference type="OrthoDB" id="2873368at2759"/>
<dbReference type="PANTHER" id="PTHR43048">
    <property type="entry name" value="METHYLMALONYL-COA EPIMERASE"/>
    <property type="match status" value="1"/>
</dbReference>
<dbReference type="AlphaFoldDB" id="A0A5N5DBF3"/>
<dbReference type="GO" id="GO:0046872">
    <property type="term" value="F:metal ion binding"/>
    <property type="evidence" value="ECO:0007669"/>
    <property type="project" value="UniProtKB-KW"/>
</dbReference>
<accession>A0A5N5DBF3</accession>
<feature type="domain" description="VOC" evidence="2">
    <location>
        <begin position="10"/>
        <end position="168"/>
    </location>
</feature>
<proteinExistence type="predicted"/>
<dbReference type="EMBL" id="VCHE01000043">
    <property type="protein sequence ID" value="KAB2574484.1"/>
    <property type="molecule type" value="Genomic_DNA"/>
</dbReference>
<dbReference type="GO" id="GO:0046491">
    <property type="term" value="P:L-methylmalonyl-CoA metabolic process"/>
    <property type="evidence" value="ECO:0007669"/>
    <property type="project" value="TreeGrafter"/>
</dbReference>
<reference evidence="3 4" key="1">
    <citation type="journal article" date="2019" name="Sci. Rep.">
        <title>A multi-omics analysis of the grapevine pathogen Lasiodiplodia theobromae reveals that temperature affects the expression of virulence- and pathogenicity-related genes.</title>
        <authorList>
            <person name="Felix C."/>
            <person name="Meneses R."/>
            <person name="Goncalves M.F.M."/>
            <person name="Tilleman L."/>
            <person name="Duarte A.S."/>
            <person name="Jorrin-Novo J.V."/>
            <person name="Van de Peer Y."/>
            <person name="Deforce D."/>
            <person name="Van Nieuwerburgh F."/>
            <person name="Esteves A.C."/>
            <person name="Alves A."/>
        </authorList>
    </citation>
    <scope>NUCLEOTIDE SEQUENCE [LARGE SCALE GENOMIC DNA]</scope>
    <source>
        <strain evidence="3 4">LA-SOL3</strain>
    </source>
</reference>
<keyword evidence="1" id="KW-0479">Metal-binding</keyword>
<organism evidence="3 4">
    <name type="scientific">Lasiodiplodia theobromae</name>
    <dbReference type="NCBI Taxonomy" id="45133"/>
    <lineage>
        <taxon>Eukaryota</taxon>
        <taxon>Fungi</taxon>
        <taxon>Dikarya</taxon>
        <taxon>Ascomycota</taxon>
        <taxon>Pezizomycotina</taxon>
        <taxon>Dothideomycetes</taxon>
        <taxon>Dothideomycetes incertae sedis</taxon>
        <taxon>Botryosphaeriales</taxon>
        <taxon>Botryosphaeriaceae</taxon>
        <taxon>Lasiodiplodia</taxon>
    </lineage>
</organism>
<dbReference type="Gene3D" id="3.10.180.10">
    <property type="entry name" value="2,3-Dihydroxybiphenyl 1,2-Dioxygenase, domain 1"/>
    <property type="match status" value="1"/>
</dbReference>
<dbReference type="Pfam" id="PF00903">
    <property type="entry name" value="Glyoxalase"/>
    <property type="match status" value="1"/>
</dbReference>
<dbReference type="InterPro" id="IPR051785">
    <property type="entry name" value="MMCE/EMCE_epimerase"/>
</dbReference>
<dbReference type="GO" id="GO:0004493">
    <property type="term" value="F:methylmalonyl-CoA epimerase activity"/>
    <property type="evidence" value="ECO:0007669"/>
    <property type="project" value="TreeGrafter"/>
</dbReference>
<name>A0A5N5DBF3_9PEZI</name>
<gene>
    <name evidence="3" type="ORF">DBV05_g6871</name>
</gene>
<evidence type="ECO:0000256" key="1">
    <source>
        <dbReference type="ARBA" id="ARBA00022723"/>
    </source>
</evidence>
<protein>
    <recommendedName>
        <fullName evidence="2">VOC domain-containing protein</fullName>
    </recommendedName>
</protein>
<dbReference type="PANTHER" id="PTHR43048:SF5">
    <property type="entry name" value="BLR5325 PROTEIN"/>
    <property type="match status" value="1"/>
</dbReference>
<evidence type="ECO:0000313" key="3">
    <source>
        <dbReference type="EMBL" id="KAB2574484.1"/>
    </source>
</evidence>
<evidence type="ECO:0000259" key="2">
    <source>
        <dbReference type="PROSITE" id="PS51819"/>
    </source>
</evidence>